<dbReference type="InterPro" id="IPR002328">
    <property type="entry name" value="ADH_Zn_CS"/>
</dbReference>
<proteinExistence type="inferred from homology"/>
<evidence type="ECO:0000259" key="8">
    <source>
        <dbReference type="SMART" id="SM00829"/>
    </source>
</evidence>
<dbReference type="Pfam" id="PF00107">
    <property type="entry name" value="ADH_zinc_N"/>
    <property type="match status" value="1"/>
</dbReference>
<comment type="similarity">
    <text evidence="2 6">Belongs to the zinc-containing alcohol dehydrogenase family.</text>
</comment>
<dbReference type="InterPro" id="IPR020843">
    <property type="entry name" value="ER"/>
</dbReference>
<keyword evidence="7" id="KW-0472">Membrane</keyword>
<comment type="cofactor">
    <cofactor evidence="1 6">
        <name>Zn(2+)</name>
        <dbReference type="ChEBI" id="CHEBI:29105"/>
    </cofactor>
</comment>
<name>A0A2S6ABI6_9NOCA</name>
<dbReference type="CDD" id="cd08278">
    <property type="entry name" value="benzyl_alcohol_DH"/>
    <property type="match status" value="1"/>
</dbReference>
<evidence type="ECO:0000256" key="4">
    <source>
        <dbReference type="ARBA" id="ARBA00022833"/>
    </source>
</evidence>
<dbReference type="InterPro" id="IPR011032">
    <property type="entry name" value="GroES-like_sf"/>
</dbReference>
<evidence type="ECO:0000256" key="2">
    <source>
        <dbReference type="ARBA" id="ARBA00008072"/>
    </source>
</evidence>
<keyword evidence="7" id="KW-1133">Transmembrane helix</keyword>
<feature type="domain" description="Enoyl reductase (ER)" evidence="8">
    <location>
        <begin position="16"/>
        <end position="361"/>
    </location>
</feature>
<protein>
    <submittedName>
        <fullName evidence="9">NAD(P)-dependent alcohol dehydrogenase</fullName>
    </submittedName>
</protein>
<dbReference type="SUPFAM" id="SSF51735">
    <property type="entry name" value="NAD(P)-binding Rossmann-fold domains"/>
    <property type="match status" value="1"/>
</dbReference>
<dbReference type="Gene3D" id="3.40.50.720">
    <property type="entry name" value="NAD(P)-binding Rossmann-like Domain"/>
    <property type="match status" value="1"/>
</dbReference>
<evidence type="ECO:0000313" key="10">
    <source>
        <dbReference type="Proteomes" id="UP000238356"/>
    </source>
</evidence>
<dbReference type="PROSITE" id="PS00059">
    <property type="entry name" value="ADH_ZINC"/>
    <property type="match status" value="1"/>
</dbReference>
<dbReference type="SUPFAM" id="SSF50129">
    <property type="entry name" value="GroES-like"/>
    <property type="match status" value="1"/>
</dbReference>
<dbReference type="GO" id="GO:0016491">
    <property type="term" value="F:oxidoreductase activity"/>
    <property type="evidence" value="ECO:0007669"/>
    <property type="project" value="UniProtKB-KW"/>
</dbReference>
<feature type="transmembrane region" description="Helical" evidence="7">
    <location>
        <begin position="266"/>
        <end position="289"/>
    </location>
</feature>
<dbReference type="AlphaFoldDB" id="A0A2S6ABI6"/>
<dbReference type="PANTHER" id="PTHR43350:SF21">
    <property type="entry name" value="S-NITROSOMYCOTHIOL REDUCTASE MSCR"/>
    <property type="match status" value="1"/>
</dbReference>
<dbReference type="RefSeq" id="WP_064910750.1">
    <property type="nucleotide sequence ID" value="NZ_PSZD01000003.1"/>
</dbReference>
<keyword evidence="3 6" id="KW-0479">Metal-binding</keyword>
<dbReference type="GO" id="GO:0008270">
    <property type="term" value="F:zinc ion binding"/>
    <property type="evidence" value="ECO:0007669"/>
    <property type="project" value="InterPro"/>
</dbReference>
<evidence type="ECO:0000256" key="5">
    <source>
        <dbReference type="ARBA" id="ARBA00023002"/>
    </source>
</evidence>
<comment type="caution">
    <text evidence="9">The sequence shown here is derived from an EMBL/GenBank/DDBJ whole genome shotgun (WGS) entry which is preliminary data.</text>
</comment>
<dbReference type="Gene3D" id="3.90.180.10">
    <property type="entry name" value="Medium-chain alcohol dehydrogenases, catalytic domain"/>
    <property type="match status" value="1"/>
</dbReference>
<dbReference type="InterPro" id="IPR013154">
    <property type="entry name" value="ADH-like_N"/>
</dbReference>
<accession>A0A2S6ABI6</accession>
<organism evidence="9 10">
    <name type="scientific">Nocardia nova</name>
    <dbReference type="NCBI Taxonomy" id="37330"/>
    <lineage>
        <taxon>Bacteria</taxon>
        <taxon>Bacillati</taxon>
        <taxon>Actinomycetota</taxon>
        <taxon>Actinomycetes</taxon>
        <taxon>Mycobacteriales</taxon>
        <taxon>Nocardiaceae</taxon>
        <taxon>Nocardia</taxon>
    </lineage>
</organism>
<keyword evidence="10" id="KW-1185">Reference proteome</keyword>
<evidence type="ECO:0000256" key="3">
    <source>
        <dbReference type="ARBA" id="ARBA00022723"/>
    </source>
</evidence>
<reference evidence="9 10" key="1">
    <citation type="submission" date="2018-02" db="EMBL/GenBank/DDBJ databases">
        <title>8 Nocardia nova and 1 Nocardia cyriacigeorgica strain used for evolution to TMP-SMX.</title>
        <authorList>
            <person name="Mehta H."/>
            <person name="Weng J."/>
            <person name="Shamoo Y."/>
        </authorList>
    </citation>
    <scope>NUCLEOTIDE SEQUENCE [LARGE SCALE GENOMIC DNA]</scope>
    <source>
        <strain evidence="9 10">BAA2227</strain>
    </source>
</reference>
<gene>
    <name evidence="9" type="ORF">C5F51_05930</name>
</gene>
<dbReference type="SMART" id="SM00829">
    <property type="entry name" value="PKS_ER"/>
    <property type="match status" value="1"/>
</dbReference>
<dbReference type="Pfam" id="PF08240">
    <property type="entry name" value="ADH_N"/>
    <property type="match status" value="1"/>
</dbReference>
<evidence type="ECO:0000256" key="6">
    <source>
        <dbReference type="RuleBase" id="RU361277"/>
    </source>
</evidence>
<dbReference type="PANTHER" id="PTHR43350">
    <property type="entry name" value="NAD-DEPENDENT ALCOHOL DEHYDROGENASE"/>
    <property type="match status" value="1"/>
</dbReference>
<dbReference type="InterPro" id="IPR013149">
    <property type="entry name" value="ADH-like_C"/>
</dbReference>
<keyword evidence="4 6" id="KW-0862">Zinc</keyword>
<keyword evidence="5" id="KW-0560">Oxidoreductase</keyword>
<keyword evidence="7" id="KW-0812">Transmembrane</keyword>
<sequence>MPLTTAALSRDPRAPFSLESVAIDEPRADEILVRIEASGICHTDLVSRAAGASDRPVLLGHEGAGVVETVGAEVTGVRPGDRVVLTFRHCGNCRNCRLGRLPYCARSTALNQFGGRADRSPRITVDGTRVRDGFFGQSSFAGYALSTADNTIVVPADTDPVVAAALGCGFQTGAGAILNVLAPEPDSQILIYGAGAVGMAGLLAARTLPGTTVLVVEPSADRRALALELGAAAALDPADAETAATIAELTGGGATHALDTTGRPEVLAAAVAALATGGAVAVVGLGVGVPQLDMREIVLGGKTIHGCLEGDAVPQRFIPQLLELYTAGRLPLDRLVRSYPSTEIGTALADHHAGRVVKPVLTW</sequence>
<dbReference type="Proteomes" id="UP000238356">
    <property type="component" value="Unassembled WGS sequence"/>
</dbReference>
<evidence type="ECO:0000256" key="1">
    <source>
        <dbReference type="ARBA" id="ARBA00001947"/>
    </source>
</evidence>
<evidence type="ECO:0000256" key="7">
    <source>
        <dbReference type="SAM" id="Phobius"/>
    </source>
</evidence>
<dbReference type="EMBL" id="PSZD01000003">
    <property type="protein sequence ID" value="PPJ31143.1"/>
    <property type="molecule type" value="Genomic_DNA"/>
</dbReference>
<evidence type="ECO:0000313" key="9">
    <source>
        <dbReference type="EMBL" id="PPJ31143.1"/>
    </source>
</evidence>
<dbReference type="InterPro" id="IPR036291">
    <property type="entry name" value="NAD(P)-bd_dom_sf"/>
</dbReference>